<sequence>MFDLDLDERTLTPPPAGLDAISRSGNSKQVNTNIMRQQYLGFYQAVRRPRTPAAGLRLMALAGLPVLRDVTRPEK</sequence>
<dbReference type="EMBL" id="JACVVK020000017">
    <property type="protein sequence ID" value="KAK7503937.1"/>
    <property type="molecule type" value="Genomic_DNA"/>
</dbReference>
<feature type="region of interest" description="Disordered" evidence="1">
    <location>
        <begin position="1"/>
        <end position="24"/>
    </location>
</feature>
<dbReference type="AlphaFoldDB" id="A0ABD0LY94"/>
<protein>
    <submittedName>
        <fullName evidence="2">Uncharacterized protein</fullName>
    </submittedName>
</protein>
<reference evidence="2 3" key="1">
    <citation type="journal article" date="2023" name="Sci. Data">
        <title>Genome assembly of the Korean intertidal mud-creeper Batillaria attramentaria.</title>
        <authorList>
            <person name="Patra A.K."/>
            <person name="Ho P.T."/>
            <person name="Jun S."/>
            <person name="Lee S.J."/>
            <person name="Kim Y."/>
            <person name="Won Y.J."/>
        </authorList>
    </citation>
    <scope>NUCLEOTIDE SEQUENCE [LARGE SCALE GENOMIC DNA]</scope>
    <source>
        <strain evidence="2">Wonlab-2016</strain>
    </source>
</reference>
<comment type="caution">
    <text evidence="2">The sequence shown here is derived from an EMBL/GenBank/DDBJ whole genome shotgun (WGS) entry which is preliminary data.</text>
</comment>
<proteinExistence type="predicted"/>
<evidence type="ECO:0000256" key="1">
    <source>
        <dbReference type="SAM" id="MobiDB-lite"/>
    </source>
</evidence>
<evidence type="ECO:0000313" key="3">
    <source>
        <dbReference type="Proteomes" id="UP001519460"/>
    </source>
</evidence>
<evidence type="ECO:0000313" key="2">
    <source>
        <dbReference type="EMBL" id="KAK7503937.1"/>
    </source>
</evidence>
<name>A0ABD0LY94_9CAEN</name>
<gene>
    <name evidence="2" type="ORF">BaRGS_00004669</name>
</gene>
<keyword evidence="3" id="KW-1185">Reference proteome</keyword>
<accession>A0ABD0LY94</accession>
<dbReference type="Proteomes" id="UP001519460">
    <property type="component" value="Unassembled WGS sequence"/>
</dbReference>
<organism evidence="2 3">
    <name type="scientific">Batillaria attramentaria</name>
    <dbReference type="NCBI Taxonomy" id="370345"/>
    <lineage>
        <taxon>Eukaryota</taxon>
        <taxon>Metazoa</taxon>
        <taxon>Spiralia</taxon>
        <taxon>Lophotrochozoa</taxon>
        <taxon>Mollusca</taxon>
        <taxon>Gastropoda</taxon>
        <taxon>Caenogastropoda</taxon>
        <taxon>Sorbeoconcha</taxon>
        <taxon>Cerithioidea</taxon>
        <taxon>Batillariidae</taxon>
        <taxon>Batillaria</taxon>
    </lineage>
</organism>